<evidence type="ECO:0000256" key="3">
    <source>
        <dbReference type="ARBA" id="ARBA00023002"/>
    </source>
</evidence>
<organism evidence="5 6">
    <name type="scientific">Bdellovibrio reynosensis</name>
    <dbReference type="NCBI Taxonomy" id="2835041"/>
    <lineage>
        <taxon>Bacteria</taxon>
        <taxon>Pseudomonadati</taxon>
        <taxon>Bdellovibrionota</taxon>
        <taxon>Bdellovibrionia</taxon>
        <taxon>Bdellovibrionales</taxon>
        <taxon>Pseudobdellovibrionaceae</taxon>
        <taxon>Bdellovibrio</taxon>
    </lineage>
</organism>
<evidence type="ECO:0000313" key="5">
    <source>
        <dbReference type="EMBL" id="UOF00760.1"/>
    </source>
</evidence>
<keyword evidence="3" id="KW-0560">Oxidoreductase</keyword>
<dbReference type="Gene3D" id="3.20.20.100">
    <property type="entry name" value="NADP-dependent oxidoreductase domain"/>
    <property type="match status" value="1"/>
</dbReference>
<dbReference type="PRINTS" id="PR01577">
    <property type="entry name" value="KCNABCHANNEL"/>
</dbReference>
<comment type="similarity">
    <text evidence="1">Belongs to the shaker potassium channel beta subunit family.</text>
</comment>
<dbReference type="CDD" id="cd19074">
    <property type="entry name" value="Aldo_ket_red_shaker-like"/>
    <property type="match status" value="1"/>
</dbReference>
<accession>A0ABY4CEX6</accession>
<name>A0ABY4CEX6_9BACT</name>
<dbReference type="InterPro" id="IPR036812">
    <property type="entry name" value="NAD(P)_OxRdtase_dom_sf"/>
</dbReference>
<proteinExistence type="inferred from homology"/>
<gene>
    <name evidence="5" type="ORF">MNR06_13740</name>
</gene>
<protein>
    <submittedName>
        <fullName evidence="5">Aldo/keto reductase family protein</fullName>
    </submittedName>
</protein>
<dbReference type="PANTHER" id="PTHR43150">
    <property type="entry name" value="HYPERKINETIC, ISOFORM M"/>
    <property type="match status" value="1"/>
</dbReference>
<evidence type="ECO:0000256" key="1">
    <source>
        <dbReference type="ARBA" id="ARBA00006515"/>
    </source>
</evidence>
<dbReference type="Proteomes" id="UP000830116">
    <property type="component" value="Chromosome"/>
</dbReference>
<dbReference type="PANTHER" id="PTHR43150:SF2">
    <property type="entry name" value="HYPERKINETIC, ISOFORM M"/>
    <property type="match status" value="1"/>
</dbReference>
<evidence type="ECO:0000259" key="4">
    <source>
        <dbReference type="Pfam" id="PF00248"/>
    </source>
</evidence>
<evidence type="ECO:0000256" key="2">
    <source>
        <dbReference type="ARBA" id="ARBA00022857"/>
    </source>
</evidence>
<dbReference type="RefSeq" id="WP_243536934.1">
    <property type="nucleotide sequence ID" value="NZ_CP093442.1"/>
</dbReference>
<dbReference type="InterPro" id="IPR023210">
    <property type="entry name" value="NADP_OxRdtase_dom"/>
</dbReference>
<dbReference type="Pfam" id="PF00248">
    <property type="entry name" value="Aldo_ket_red"/>
    <property type="match status" value="1"/>
</dbReference>
<dbReference type="InterPro" id="IPR005399">
    <property type="entry name" value="K_chnl_volt-dep_bsu_KCNAB-rel"/>
</dbReference>
<keyword evidence="6" id="KW-1185">Reference proteome</keyword>
<dbReference type="SUPFAM" id="SSF51430">
    <property type="entry name" value="NAD(P)-linked oxidoreductase"/>
    <property type="match status" value="1"/>
</dbReference>
<keyword evidence="2" id="KW-0521">NADP</keyword>
<reference evidence="5" key="1">
    <citation type="submission" date="2022-03" db="EMBL/GenBank/DDBJ databases">
        <title>Genome Identification and Characterization of new species Bdellovibrio reynosense LBG001 sp. nov. from a Mexico soil sample.</title>
        <authorList>
            <person name="Camilli A."/>
            <person name="Ajao Y."/>
            <person name="Guo X."/>
        </authorList>
    </citation>
    <scope>NUCLEOTIDE SEQUENCE</scope>
    <source>
        <strain evidence="5">LBG001</strain>
    </source>
</reference>
<dbReference type="EMBL" id="CP093442">
    <property type="protein sequence ID" value="UOF00760.1"/>
    <property type="molecule type" value="Genomic_DNA"/>
</dbReference>
<sequence length="319" mass="36239">MFHPNMPYRSLGKCGLKLSSYALGGWTTFGGTVKDFTSVRSILRLAYENGINFFDIADIYAKGESERIMGSALKDFPRHELVISSKVFWPMSDDINDKGLSRKHVLESVNKSLQRIGTDYLDIYYCHRYDPETPVEETVRIMDDLIHHGKILYWGTSEWTGEQIQEAMDICDRWGYYRPQVEQPQFSLLARQAFETDVQPKALEHGMGLTTWSPLASGMLTGKYDQGVTDGRLSRIDWLKEKFYTNENISRVIDFKKIADELGCSRTQLALAWANAQPGVSSVILGATSIEQLQENLGSLKISLSAEMNEKIKKLFSYS</sequence>
<feature type="domain" description="NADP-dependent oxidoreductase" evidence="4">
    <location>
        <begin position="23"/>
        <end position="315"/>
    </location>
</feature>
<evidence type="ECO:0000313" key="6">
    <source>
        <dbReference type="Proteomes" id="UP000830116"/>
    </source>
</evidence>